<keyword evidence="3" id="KW-1185">Reference proteome</keyword>
<keyword evidence="2" id="KW-0614">Plasmid</keyword>
<dbReference type="AlphaFoldDB" id="W0RTZ6"/>
<keyword evidence="1" id="KW-0472">Membrane</keyword>
<evidence type="ECO:0000313" key="2">
    <source>
        <dbReference type="EMBL" id="AHG93770.1"/>
    </source>
</evidence>
<dbReference type="KEGG" id="gba:J421_6235"/>
<keyword evidence="1" id="KW-1133">Transmembrane helix</keyword>
<evidence type="ECO:0000256" key="1">
    <source>
        <dbReference type="SAM" id="Phobius"/>
    </source>
</evidence>
<evidence type="ECO:0008006" key="4">
    <source>
        <dbReference type="Google" id="ProtNLM"/>
    </source>
</evidence>
<dbReference type="PATRIC" id="fig|861299.3.peg.6300"/>
<accession>W0RTZ6</accession>
<dbReference type="eggNOG" id="COG2370">
    <property type="taxonomic scope" value="Bacteria"/>
</dbReference>
<organism evidence="2 3">
    <name type="scientific">Gemmatirosa kalamazoonensis</name>
    <dbReference type="NCBI Taxonomy" id="861299"/>
    <lineage>
        <taxon>Bacteria</taxon>
        <taxon>Pseudomonadati</taxon>
        <taxon>Gemmatimonadota</taxon>
        <taxon>Gemmatimonadia</taxon>
        <taxon>Gemmatimonadales</taxon>
        <taxon>Gemmatimonadaceae</taxon>
        <taxon>Gemmatirosa</taxon>
    </lineage>
</organism>
<dbReference type="Proteomes" id="UP000019151">
    <property type="component" value="Plasmid 2"/>
</dbReference>
<dbReference type="HOGENOM" id="CLU_109303_0_0_0"/>
<dbReference type="EMBL" id="CP007130">
    <property type="protein sequence ID" value="AHG93770.1"/>
    <property type="molecule type" value="Genomic_DNA"/>
</dbReference>
<dbReference type="InterPro" id="IPR032809">
    <property type="entry name" value="Put_HupE_UreJ"/>
</dbReference>
<feature type="transmembrane region" description="Helical" evidence="1">
    <location>
        <begin position="146"/>
        <end position="165"/>
    </location>
</feature>
<sequence length="202" mass="21452">MSDLLAFVQLGVRHILDVEAVDHILFLVALAAIYRPRDWRAALWVVSAFTVGHSVTLALAVTGVVRFPGRVVEFLIPVTIVATAIANVARGRRGVGVHGGRRRAVRALLAGAFGLVHGAGFANYLRDVFVDRVALPLFGFNVGIEIGQVVVLVAAFAALALLDRAIAVARRGVGDALPWRVVGVSAAVAVVAARWAVERAPW</sequence>
<feature type="transmembrane region" description="Helical" evidence="1">
    <location>
        <begin position="107"/>
        <end position="126"/>
    </location>
</feature>
<name>W0RTZ6_9BACT</name>
<protein>
    <recommendedName>
        <fullName evidence="4">HupE / UreJ protein</fullName>
    </recommendedName>
</protein>
<feature type="transmembrane region" description="Helical" evidence="1">
    <location>
        <begin position="12"/>
        <end position="34"/>
    </location>
</feature>
<dbReference type="RefSeq" id="WP_025415061.1">
    <property type="nucleotide sequence ID" value="NZ_CP007130.1"/>
</dbReference>
<proteinExistence type="predicted"/>
<evidence type="ECO:0000313" key="3">
    <source>
        <dbReference type="Proteomes" id="UP000019151"/>
    </source>
</evidence>
<dbReference type="Pfam" id="PF13795">
    <property type="entry name" value="HupE_UreJ_2"/>
    <property type="match status" value="1"/>
</dbReference>
<dbReference type="OrthoDB" id="9808870at2"/>
<geneLocation type="plasmid" evidence="2 3">
    <name>2</name>
</geneLocation>
<keyword evidence="1" id="KW-0812">Transmembrane</keyword>
<gene>
    <name evidence="2" type="ORF">J421_6235</name>
</gene>
<feature type="transmembrane region" description="Helical" evidence="1">
    <location>
        <begin position="67"/>
        <end position="86"/>
    </location>
</feature>
<feature type="transmembrane region" description="Helical" evidence="1">
    <location>
        <begin position="41"/>
        <end position="61"/>
    </location>
</feature>
<reference evidence="2 3" key="1">
    <citation type="journal article" date="2014" name="Genome Announc.">
        <title>Genome Sequence and Methylome of Soil Bacterium Gemmatirosa kalamazoonensis KBS708T, a Member of the Rarely Cultivated Gemmatimonadetes Phylum.</title>
        <authorList>
            <person name="Debruyn J.M."/>
            <person name="Radosevich M."/>
            <person name="Wommack K.E."/>
            <person name="Polson S.W."/>
            <person name="Hauser L.J."/>
            <person name="Fawaz M.N."/>
            <person name="Korlach J."/>
            <person name="Tsai Y.C."/>
        </authorList>
    </citation>
    <scope>NUCLEOTIDE SEQUENCE [LARGE SCALE GENOMIC DNA]</scope>
    <source>
        <strain evidence="2 3">KBS708</strain>
        <plasmid evidence="3">Plasmid 2</plasmid>
    </source>
</reference>
<dbReference type="InParanoid" id="W0RTZ6"/>